<dbReference type="Gene3D" id="3.40.50.300">
    <property type="entry name" value="P-loop containing nucleotide triphosphate hydrolases"/>
    <property type="match status" value="1"/>
</dbReference>
<dbReference type="InterPro" id="IPR027417">
    <property type="entry name" value="P-loop_NTPase"/>
</dbReference>
<sequence length="413" mass="45650">MKNLNLLMEGRKARCFAHPQACSSPRARHRGAGVNARAHPIKSPRTPLTPRSPMSPGSPGVAVMAPFDVTLRSLQLNVTPSSEVQSSNAGLGETTLFEKAGISPEYFADAGNKAHWDALATVLSEKLDIEVDSPRIQHYYLPVYLWIKQKLRDHSGSSSPLCVGLSAPQGCGKTTLVTAFEELFESEGLVCVSMSLDDFYLTRREQVALAEGHASNDLLQVRGNAGTHDVPLAMKLISEVKSGGGSGELRVPCYDKTAFEGKGDRHDESKWRTYDTAKVDIVLYEGWMQGFTSVEDDEGLDEIHSGIGEVNEILRGYDDMWALMDVWLVIQVKQLDCIYGWRLQAEKAMKEKFGQDKGMSDDEVKAFVDKYIPAYKAYLPQLYDSDKHVQNLGCGSKEDVFMFEVDSTRSPVG</sequence>
<evidence type="ECO:0000256" key="1">
    <source>
        <dbReference type="SAM" id="MobiDB-lite"/>
    </source>
</evidence>
<proteinExistence type="predicted"/>
<organism evidence="2 3">
    <name type="scientific">Chloropicon roscoffensis</name>
    <dbReference type="NCBI Taxonomy" id="1461544"/>
    <lineage>
        <taxon>Eukaryota</taxon>
        <taxon>Viridiplantae</taxon>
        <taxon>Chlorophyta</taxon>
        <taxon>Chloropicophyceae</taxon>
        <taxon>Chloropicales</taxon>
        <taxon>Chloropicaceae</taxon>
        <taxon>Chloropicon</taxon>
    </lineage>
</organism>
<dbReference type="EMBL" id="CP151515">
    <property type="protein sequence ID" value="WZN66434.1"/>
    <property type="molecule type" value="Genomic_DNA"/>
</dbReference>
<feature type="region of interest" description="Disordered" evidence="1">
    <location>
        <begin position="21"/>
        <end position="58"/>
    </location>
</feature>
<evidence type="ECO:0000313" key="3">
    <source>
        <dbReference type="Proteomes" id="UP001472866"/>
    </source>
</evidence>
<dbReference type="SUPFAM" id="SSF52540">
    <property type="entry name" value="P-loop containing nucleoside triphosphate hydrolases"/>
    <property type="match status" value="1"/>
</dbReference>
<dbReference type="Proteomes" id="UP001472866">
    <property type="component" value="Chromosome 15"/>
</dbReference>
<dbReference type="AlphaFoldDB" id="A0AAX4PJE2"/>
<protein>
    <submittedName>
        <fullName evidence="2">D-glycerate 3-kinase</fullName>
    </submittedName>
</protein>
<name>A0AAX4PJE2_9CHLO</name>
<gene>
    <name evidence="2" type="ORF">HKI87_15g80010</name>
</gene>
<keyword evidence="3" id="KW-1185">Reference proteome</keyword>
<reference evidence="2 3" key="1">
    <citation type="submission" date="2024-03" db="EMBL/GenBank/DDBJ databases">
        <title>Complete genome sequence of the green alga Chloropicon roscoffensis RCC1871.</title>
        <authorList>
            <person name="Lemieux C."/>
            <person name="Pombert J.-F."/>
            <person name="Otis C."/>
            <person name="Turmel M."/>
        </authorList>
    </citation>
    <scope>NUCLEOTIDE SEQUENCE [LARGE SCALE GENOMIC DNA]</scope>
    <source>
        <strain evidence="2 3">RCC1871</strain>
    </source>
</reference>
<dbReference type="PANTHER" id="PTHR10285">
    <property type="entry name" value="URIDINE KINASE"/>
    <property type="match status" value="1"/>
</dbReference>
<accession>A0AAX4PJE2</accession>
<evidence type="ECO:0000313" key="2">
    <source>
        <dbReference type="EMBL" id="WZN66434.1"/>
    </source>
</evidence>